<reference evidence="1 2" key="1">
    <citation type="submission" date="2018-05" db="EMBL/GenBank/DDBJ databases">
        <title>Komagataeibacter cocois sp. nov., for a novel cellulose- producing strain isolated from coconut milk.</title>
        <authorList>
            <person name="Liu L."/>
            <person name="Wang Y."/>
            <person name="Liu S."/>
            <person name="Bi J."/>
            <person name="Chen H."/>
            <person name="Deng J."/>
            <person name="Zhang C."/>
            <person name="Hu Q."/>
            <person name="Li C."/>
        </authorList>
    </citation>
    <scope>NUCLEOTIDE SEQUENCE [LARGE SCALE GENOMIC DNA]</scope>
    <source>
        <strain evidence="1 2">WE7</strain>
    </source>
</reference>
<gene>
    <name evidence="1" type="ORF">NJLHNGOC_06875</name>
</gene>
<proteinExistence type="predicted"/>
<evidence type="ECO:0000313" key="1">
    <source>
        <dbReference type="EMBL" id="RBM07737.1"/>
    </source>
</evidence>
<comment type="caution">
    <text evidence="1">The sequence shown here is derived from an EMBL/GenBank/DDBJ whole genome shotgun (WGS) entry which is preliminary data.</text>
</comment>
<evidence type="ECO:0000313" key="2">
    <source>
        <dbReference type="Proteomes" id="UP000252680"/>
    </source>
</evidence>
<organism evidence="1 2">
    <name type="scientific">Novacetimonas cocois</name>
    <dbReference type="NCBI Taxonomy" id="1747507"/>
    <lineage>
        <taxon>Bacteria</taxon>
        <taxon>Pseudomonadati</taxon>
        <taxon>Pseudomonadota</taxon>
        <taxon>Alphaproteobacteria</taxon>
        <taxon>Acetobacterales</taxon>
        <taxon>Acetobacteraceae</taxon>
        <taxon>Novacetimonas</taxon>
    </lineage>
</organism>
<dbReference type="AlphaFoldDB" id="A0A365YY13"/>
<dbReference type="Proteomes" id="UP000252680">
    <property type="component" value="Unassembled WGS sequence"/>
</dbReference>
<name>A0A365YY13_9PROT</name>
<keyword evidence="2" id="KW-1185">Reference proteome</keyword>
<protein>
    <submittedName>
        <fullName evidence="1">Uncharacterized protein</fullName>
    </submittedName>
</protein>
<accession>A0A365YY13</accession>
<sequence>MTNVVRIYCGRQEIRPPCRPVRVMAGAGNMRKEPAGFFRKPMIWHENRATLRRDPFRGIK</sequence>
<dbReference type="EMBL" id="QEXL01000007">
    <property type="protein sequence ID" value="RBM07737.1"/>
    <property type="molecule type" value="Genomic_DNA"/>
</dbReference>